<dbReference type="PANTHER" id="PTHR21435:SF1">
    <property type="entry name" value="MITOCHONDRIAL IMPORT INNER MEMBRANE TRANSLOCASE SUBUNIT TIM29"/>
    <property type="match status" value="1"/>
</dbReference>
<evidence type="ECO:0000313" key="1">
    <source>
        <dbReference type="EMBL" id="CDP95455.1"/>
    </source>
</evidence>
<evidence type="ECO:0000313" key="5">
    <source>
        <dbReference type="WormBase" id="Bm5207a"/>
    </source>
</evidence>
<dbReference type="OrthoDB" id="5970620at2759"/>
<dbReference type="InterPro" id="IPR019322">
    <property type="entry name" value="TIMM29"/>
</dbReference>
<dbReference type="WBParaSite" id="Bm5207a.1">
    <property type="protein sequence ID" value="Bm5207a.1"/>
    <property type="gene ID" value="WBGene00225468"/>
</dbReference>
<dbReference type="KEGG" id="bmy:BM_BM5207"/>
<dbReference type="OMA" id="FYAYKTN"/>
<reference evidence="2" key="3">
    <citation type="submission" date="2019-04" db="EMBL/GenBank/DDBJ databases">
        <authorList>
            <person name="Howe K."/>
            <person name="Paulini M."/>
            <person name="Williams G."/>
        </authorList>
    </citation>
    <scope>NUCLEOTIDE SEQUENCE [LARGE SCALE GENOMIC DNA]</scope>
    <source>
        <strain evidence="2">FR3</strain>
    </source>
</reference>
<evidence type="ECO:0000313" key="4">
    <source>
        <dbReference type="WBParaSite" id="Bm5207a.1"/>
    </source>
</evidence>
<dbReference type="GeneID" id="6101031"/>
<dbReference type="EMBL" id="LN856943">
    <property type="protein sequence ID" value="CDP95455.1"/>
    <property type="molecule type" value="Genomic_DNA"/>
</dbReference>
<sequence length="177" mass="21258">MAFLKRWCFTFIDYWKMVGNDYLVVVEDLLKDAKRRPIITAMKLLPFGSAFYAYKTNPNERDMLNSLVEKRRQMVLVPNSIHSKTADDEIASRTLYVDQNRLKLIDCILFSILIILPECDDVCLYENRNSILRRWWWKRYDDIIDIGAFNKWFRLGKFFENYDINEDEFNNSISKLQ</sequence>
<dbReference type="FunCoup" id="A0A0K0JHY4">
    <property type="interactions" value="1347"/>
</dbReference>
<dbReference type="CTD" id="6101031"/>
<reference evidence="4" key="4">
    <citation type="submission" date="2019-12" db="UniProtKB">
        <authorList>
            <consortium name="WormBaseParasite"/>
        </authorList>
    </citation>
    <scope>IDENTIFICATION</scope>
</reference>
<dbReference type="EMBL" id="CAAKNF010000196">
    <property type="protein sequence ID" value="VIO88058.1"/>
    <property type="molecule type" value="Genomic_DNA"/>
</dbReference>
<dbReference type="Proteomes" id="UP000006672">
    <property type="component" value="Unassembled WGS sequence"/>
</dbReference>
<gene>
    <name evidence="1 4 5" type="ORF">Bm5207</name>
    <name evidence="2" type="ORF">BM_BM5207</name>
    <name evidence="1" type="ORF">BM_Bm5207</name>
</gene>
<dbReference type="GO" id="GO:0045039">
    <property type="term" value="P:protein insertion into mitochondrial inner membrane"/>
    <property type="evidence" value="ECO:0007669"/>
    <property type="project" value="TreeGrafter"/>
</dbReference>
<evidence type="ECO:0000313" key="2">
    <source>
        <dbReference type="EMBL" id="VIO88058.1"/>
    </source>
</evidence>
<protein>
    <submittedName>
        <fullName evidence="1 4">Bm5207</fullName>
    </submittedName>
</protein>
<dbReference type="STRING" id="6279.A0A0K0JHY4"/>
<dbReference type="Pfam" id="PF10171">
    <property type="entry name" value="Tim29"/>
    <property type="match status" value="1"/>
</dbReference>
<evidence type="ECO:0000313" key="3">
    <source>
        <dbReference type="Proteomes" id="UP000006672"/>
    </source>
</evidence>
<reference evidence="1" key="2">
    <citation type="submission" date="2012-12" db="EMBL/GenBank/DDBJ databases">
        <authorList>
            <person name="Gao Y.W."/>
            <person name="Fan S.T."/>
            <person name="Sun H.T."/>
            <person name="Wang Z."/>
            <person name="Gao X.L."/>
            <person name="Li Y.G."/>
            <person name="Wang T.C."/>
            <person name="Zhang K."/>
            <person name="Xu W.W."/>
            <person name="Yu Z.J."/>
            <person name="Xia X.Z."/>
        </authorList>
    </citation>
    <scope>NUCLEOTIDE SEQUENCE</scope>
    <source>
        <strain evidence="1">FR3</strain>
    </source>
</reference>
<accession>A0A0K0JHY4</accession>
<keyword evidence="3" id="KW-1185">Reference proteome</keyword>
<reference evidence="1 3" key="1">
    <citation type="journal article" date="2007" name="Science">
        <title>Draft genome of the filarial nematode parasite Brugia malayi.</title>
        <authorList>
            <person name="Ghedin E."/>
            <person name="Wang S."/>
            <person name="Spiro D."/>
            <person name="Caler E."/>
            <person name="Zhao Q."/>
            <person name="Crabtree J."/>
            <person name="Allen J.E."/>
            <person name="Delcher A.L."/>
            <person name="Guiliano D.B."/>
            <person name="Miranda-Saavedra D."/>
            <person name="Angiuoli S.V."/>
            <person name="Creasy T."/>
            <person name="Amedeo P."/>
            <person name="Haas B."/>
            <person name="El-Sayed N.M."/>
            <person name="Wortman J.R."/>
            <person name="Feldblyum T."/>
            <person name="Tallon L."/>
            <person name="Schatz M."/>
            <person name="Shumway M."/>
            <person name="Koo H."/>
            <person name="Salzberg S.L."/>
            <person name="Schobel S."/>
            <person name="Pertea M."/>
            <person name="Pop M."/>
            <person name="White O."/>
            <person name="Barton G.J."/>
            <person name="Carlow C.K."/>
            <person name="Crawford M.J."/>
            <person name="Daub J."/>
            <person name="Dimmic M.W."/>
            <person name="Estes C.F."/>
            <person name="Foster J.M."/>
            <person name="Ganatra M."/>
            <person name="Gregory W.F."/>
            <person name="Johnson N.M."/>
            <person name="Jin J."/>
            <person name="Komuniecki R."/>
            <person name="Korf I."/>
            <person name="Kumar S."/>
            <person name="Laney S."/>
            <person name="Li B.W."/>
            <person name="Li W."/>
            <person name="Lindblom T.H."/>
            <person name="Lustigman S."/>
            <person name="Ma D."/>
            <person name="Maina C.V."/>
            <person name="Martin D.M."/>
            <person name="McCarter J.P."/>
            <person name="McReynolds L."/>
            <person name="Mitreva M."/>
            <person name="Nutman T.B."/>
            <person name="Parkinson J."/>
            <person name="Peregrin-Alvarez J.M."/>
            <person name="Poole C."/>
            <person name="Ren Q."/>
            <person name="Saunders L."/>
            <person name="Sluder A.E."/>
            <person name="Smith K."/>
            <person name="Stanke M."/>
            <person name="Unnasch T.R."/>
            <person name="Ware J."/>
            <person name="Wei A.D."/>
            <person name="Weil G."/>
            <person name="Williams D.J."/>
            <person name="Zhang Y."/>
            <person name="Williams S.A."/>
            <person name="Fraser-Liggett C."/>
            <person name="Slatko B."/>
            <person name="Blaxter M.L."/>
            <person name="Scott A.L."/>
        </authorList>
    </citation>
    <scope>NUCLEOTIDE SEQUENCE</scope>
    <source>
        <strain evidence="1 3">FR3</strain>
    </source>
</reference>
<dbReference type="AlphaFoldDB" id="A0A0K0JHY4"/>
<proteinExistence type="predicted"/>
<organism evidence="1">
    <name type="scientific">Brugia malayi</name>
    <name type="common">Filarial nematode worm</name>
    <dbReference type="NCBI Taxonomy" id="6279"/>
    <lineage>
        <taxon>Eukaryota</taxon>
        <taxon>Metazoa</taxon>
        <taxon>Ecdysozoa</taxon>
        <taxon>Nematoda</taxon>
        <taxon>Chromadorea</taxon>
        <taxon>Rhabditida</taxon>
        <taxon>Spirurina</taxon>
        <taxon>Spiruromorpha</taxon>
        <taxon>Filarioidea</taxon>
        <taxon>Onchocercidae</taxon>
        <taxon>Brugia</taxon>
    </lineage>
</organism>
<dbReference type="PANTHER" id="PTHR21435">
    <property type="entry name" value="MITOCHONDRIAL IMPORT INNER MEMBRANE TRANSLOCASE SUBUNIT TIM29"/>
    <property type="match status" value="1"/>
</dbReference>
<name>A0A0K0JHY4_BRUMA</name>
<dbReference type="WormBase" id="Bm5207a">
    <property type="protein sequence ID" value="BM30104"/>
    <property type="gene ID" value="WBGene00225468"/>
</dbReference>
<dbReference type="RefSeq" id="XP_001897578.1">
    <property type="nucleotide sequence ID" value="XM_001897543.2"/>
</dbReference>
<dbReference type="GO" id="GO:0042721">
    <property type="term" value="C:TIM22 mitochondrial import inner membrane insertion complex"/>
    <property type="evidence" value="ECO:0007669"/>
    <property type="project" value="InterPro"/>
</dbReference>
<accession>A0A4E9EV01</accession>